<protein>
    <submittedName>
        <fullName evidence="2">Uncharacterized protein</fullName>
    </submittedName>
</protein>
<keyword evidence="1" id="KW-0472">Membrane</keyword>
<dbReference type="RefSeq" id="WP_423856128.1">
    <property type="nucleotide sequence ID" value="NZ_CP127523.1"/>
</dbReference>
<accession>A0A845UH78</accession>
<dbReference type="EMBL" id="WNJL01000001">
    <property type="protein sequence ID" value="NDU41088.1"/>
    <property type="molecule type" value="Genomic_DNA"/>
</dbReference>
<evidence type="ECO:0000313" key="2">
    <source>
        <dbReference type="EMBL" id="NDU41088.1"/>
    </source>
</evidence>
<keyword evidence="1" id="KW-1133">Transmembrane helix</keyword>
<name>A0A845UH78_9PROT</name>
<reference evidence="2" key="1">
    <citation type="submission" date="2019-11" db="EMBL/GenBank/DDBJ databases">
        <title>Acidithiobacillus ferrianus sp. nov.: a facultatively anaerobic and extremely acidophilic chemolithoautotroph.</title>
        <authorList>
            <person name="Norris P.R."/>
            <person name="Falagan C."/>
            <person name="Moya-Beltran A."/>
            <person name="Castro M."/>
            <person name="Quatrini R."/>
            <person name="Johnson D.B."/>
        </authorList>
    </citation>
    <scope>NUCLEOTIDE SEQUENCE [LARGE SCALE GENOMIC DNA]</scope>
    <source>
        <strain evidence="2">MG</strain>
    </source>
</reference>
<feature type="transmembrane region" description="Helical" evidence="1">
    <location>
        <begin position="21"/>
        <end position="41"/>
    </location>
</feature>
<comment type="caution">
    <text evidence="2">The sequence shown here is derived from an EMBL/GenBank/DDBJ whole genome shotgun (WGS) entry which is preliminary data.</text>
</comment>
<proteinExistence type="predicted"/>
<gene>
    <name evidence="2" type="ORF">GL267_00135</name>
</gene>
<keyword evidence="1" id="KW-0812">Transmembrane</keyword>
<dbReference type="AlphaFoldDB" id="A0A845UH78"/>
<evidence type="ECO:0000256" key="1">
    <source>
        <dbReference type="SAM" id="Phobius"/>
    </source>
</evidence>
<sequence>MSVVTNHNRIESPRLAGPLPLLLFFVVVCTLALAVAIHYGWRPQGRNTTVAVTLSPRLQTAQILADSGQFAAAQAQLAPLLKNSRSATFRRVRWLSWQFHWEQTMSLPTGSAARIAAWKALRRRTQDIVSLGGWTAQEWQTIATRSAALGDLQLSADAWEAAARSHPEQALYLRQQAASTLAAAGEGAKAGMIYLTLALVEKDPARQSHFFLTGLNLIESAAGAKAALKRGQNALRQLPQLAKERNIVLRMASLAMAADEPKIAANILFSALSGGTVSP</sequence>
<organism evidence="2">
    <name type="scientific">Acidithiobacillus ferrianus</name>
    <dbReference type="NCBI Taxonomy" id="2678518"/>
    <lineage>
        <taxon>Bacteria</taxon>
        <taxon>Pseudomonadati</taxon>
        <taxon>Pseudomonadota</taxon>
        <taxon>Acidithiobacillia</taxon>
        <taxon>Acidithiobacillales</taxon>
        <taxon>Acidithiobacillaceae</taxon>
        <taxon>Acidithiobacillus</taxon>
    </lineage>
</organism>